<protein>
    <submittedName>
        <fullName evidence="2">Uncharacterized protein</fullName>
    </submittedName>
</protein>
<keyword evidence="1" id="KW-0812">Transmembrane</keyword>
<dbReference type="Proteomes" id="UP001139516">
    <property type="component" value="Unassembled WGS sequence"/>
</dbReference>
<evidence type="ECO:0000256" key="1">
    <source>
        <dbReference type="SAM" id="Phobius"/>
    </source>
</evidence>
<organism evidence="2 3">
    <name type="scientific">Roseomonas acroporae</name>
    <dbReference type="NCBI Taxonomy" id="2937791"/>
    <lineage>
        <taxon>Bacteria</taxon>
        <taxon>Pseudomonadati</taxon>
        <taxon>Pseudomonadota</taxon>
        <taxon>Alphaproteobacteria</taxon>
        <taxon>Acetobacterales</taxon>
        <taxon>Roseomonadaceae</taxon>
        <taxon>Roseomonas</taxon>
    </lineage>
</organism>
<reference evidence="2" key="1">
    <citation type="submission" date="2022-04" db="EMBL/GenBank/DDBJ databases">
        <title>Roseomonas acroporae sp. nov., isolated from coral Acropora digitifera.</title>
        <authorList>
            <person name="Sun H."/>
        </authorList>
    </citation>
    <scope>NUCLEOTIDE SEQUENCE</scope>
    <source>
        <strain evidence="2">NAR14</strain>
    </source>
</reference>
<gene>
    <name evidence="2" type="ORF">M0638_04795</name>
</gene>
<evidence type="ECO:0000313" key="3">
    <source>
        <dbReference type="Proteomes" id="UP001139516"/>
    </source>
</evidence>
<sequence length="111" mass="12216">MVAFLQAHSWLSHAALALAIQGAAALPLGLLRVRNGEWIGAALAIGFYWGREKRDHENRLHRPAAEVWDQGWFPWEWTAKSVGDLLVPALACLALALLLGWLGRRGRGRGA</sequence>
<feature type="transmembrane region" description="Helical" evidence="1">
    <location>
        <begin position="85"/>
        <end position="103"/>
    </location>
</feature>
<keyword evidence="1" id="KW-0472">Membrane</keyword>
<accession>A0A9X1Y4A8</accession>
<proteinExistence type="predicted"/>
<name>A0A9X1Y4A8_9PROT</name>
<keyword evidence="3" id="KW-1185">Reference proteome</keyword>
<dbReference type="RefSeq" id="WP_248665825.1">
    <property type="nucleotide sequence ID" value="NZ_JALPRX010000016.1"/>
</dbReference>
<evidence type="ECO:0000313" key="2">
    <source>
        <dbReference type="EMBL" id="MCK8783699.1"/>
    </source>
</evidence>
<dbReference type="EMBL" id="JALPRX010000016">
    <property type="protein sequence ID" value="MCK8783699.1"/>
    <property type="molecule type" value="Genomic_DNA"/>
</dbReference>
<keyword evidence="1" id="KW-1133">Transmembrane helix</keyword>
<comment type="caution">
    <text evidence="2">The sequence shown here is derived from an EMBL/GenBank/DDBJ whole genome shotgun (WGS) entry which is preliminary data.</text>
</comment>
<dbReference type="AlphaFoldDB" id="A0A9X1Y4A8"/>